<gene>
    <name evidence="1" type="ORF">CDD80_369</name>
</gene>
<organism evidence="1 2">
    <name type="scientific">Ophiocordyceps camponoti-rufipedis</name>
    <dbReference type="NCBI Taxonomy" id="2004952"/>
    <lineage>
        <taxon>Eukaryota</taxon>
        <taxon>Fungi</taxon>
        <taxon>Dikarya</taxon>
        <taxon>Ascomycota</taxon>
        <taxon>Pezizomycotina</taxon>
        <taxon>Sordariomycetes</taxon>
        <taxon>Hypocreomycetidae</taxon>
        <taxon>Hypocreales</taxon>
        <taxon>Ophiocordycipitaceae</taxon>
        <taxon>Ophiocordyceps</taxon>
    </lineage>
</organism>
<accession>A0A2C5XYD1</accession>
<dbReference type="EMBL" id="NJES01000011">
    <property type="protein sequence ID" value="PHH80689.1"/>
    <property type="molecule type" value="Genomic_DNA"/>
</dbReference>
<dbReference type="AlphaFoldDB" id="A0A2C5XYD1"/>
<name>A0A2C5XYD1_9HYPO</name>
<dbReference type="Proteomes" id="UP000226431">
    <property type="component" value="Unassembled WGS sequence"/>
</dbReference>
<proteinExistence type="predicted"/>
<protein>
    <submittedName>
        <fullName evidence="1">Uncharacterized protein</fullName>
    </submittedName>
</protein>
<sequence length="166" mass="18565">MLDDFPADILSIFIGERIFRLVCLGFKSGARNLSRPQVLLPPRTVRTASRLREFPFEPTLKRHLVRVHHLFAQRRMTGCNGVHTELCYNNRSHDNDGKHQILSRGLMLTPSQQPSGRPPTLRASNLASDCCWTSNVVTRLFNSPPDAAQSPSLRGRALGCRGCCDA</sequence>
<evidence type="ECO:0000313" key="2">
    <source>
        <dbReference type="Proteomes" id="UP000226431"/>
    </source>
</evidence>
<keyword evidence="2" id="KW-1185">Reference proteome</keyword>
<reference evidence="1 2" key="1">
    <citation type="submission" date="2017-06" db="EMBL/GenBank/DDBJ databases">
        <title>Ant-infecting Ophiocordyceps genomes reveal a high diversity of potential behavioral manipulation genes and a possible major role for enterotoxins.</title>
        <authorList>
            <person name="De Bekker C."/>
            <person name="Evans H.C."/>
            <person name="Brachmann A."/>
            <person name="Hughes D.P."/>
        </authorList>
    </citation>
    <scope>NUCLEOTIDE SEQUENCE [LARGE SCALE GENOMIC DNA]</scope>
    <source>
        <strain evidence="1 2">Map16</strain>
    </source>
</reference>
<evidence type="ECO:0000313" key="1">
    <source>
        <dbReference type="EMBL" id="PHH80689.1"/>
    </source>
</evidence>
<comment type="caution">
    <text evidence="1">The sequence shown here is derived from an EMBL/GenBank/DDBJ whole genome shotgun (WGS) entry which is preliminary data.</text>
</comment>